<dbReference type="AlphaFoldDB" id="X0SHN8"/>
<protein>
    <submittedName>
        <fullName evidence="1">Uncharacterized protein</fullName>
    </submittedName>
</protein>
<feature type="non-terminal residue" evidence="1">
    <location>
        <position position="52"/>
    </location>
</feature>
<comment type="caution">
    <text evidence="1">The sequence shown here is derived from an EMBL/GenBank/DDBJ whole genome shotgun (WGS) entry which is preliminary data.</text>
</comment>
<name>X0SHN8_9ZZZZ</name>
<gene>
    <name evidence="1" type="ORF">S01H1_16293</name>
</gene>
<sequence length="52" mass="6095">MEMTGPQMPGDTIGELLRKRFEFTWLEGRPEPIERFLPAEQDAEYLAILEEL</sequence>
<accession>X0SHN8</accession>
<dbReference type="EMBL" id="BARS01008560">
    <property type="protein sequence ID" value="GAF80563.1"/>
    <property type="molecule type" value="Genomic_DNA"/>
</dbReference>
<organism evidence="1">
    <name type="scientific">marine sediment metagenome</name>
    <dbReference type="NCBI Taxonomy" id="412755"/>
    <lineage>
        <taxon>unclassified sequences</taxon>
        <taxon>metagenomes</taxon>
        <taxon>ecological metagenomes</taxon>
    </lineage>
</organism>
<proteinExistence type="predicted"/>
<reference evidence="1" key="1">
    <citation type="journal article" date="2014" name="Front. Microbiol.">
        <title>High frequency of phylogenetically diverse reductive dehalogenase-homologous genes in deep subseafloor sedimentary metagenomes.</title>
        <authorList>
            <person name="Kawai M."/>
            <person name="Futagami T."/>
            <person name="Toyoda A."/>
            <person name="Takaki Y."/>
            <person name="Nishi S."/>
            <person name="Hori S."/>
            <person name="Arai W."/>
            <person name="Tsubouchi T."/>
            <person name="Morono Y."/>
            <person name="Uchiyama I."/>
            <person name="Ito T."/>
            <person name="Fujiyama A."/>
            <person name="Inagaki F."/>
            <person name="Takami H."/>
        </authorList>
    </citation>
    <scope>NUCLEOTIDE SEQUENCE</scope>
    <source>
        <strain evidence="1">Expedition CK06-06</strain>
    </source>
</reference>
<evidence type="ECO:0000313" key="1">
    <source>
        <dbReference type="EMBL" id="GAF80563.1"/>
    </source>
</evidence>